<dbReference type="RefSeq" id="WP_259961885.1">
    <property type="nucleotide sequence ID" value="NZ_JAOAMV010000004.1"/>
</dbReference>
<dbReference type="InterPro" id="IPR023335">
    <property type="entry name" value="ATP12_ortho_dom_sf"/>
</dbReference>
<accession>A0A9X2W0S2</accession>
<proteinExistence type="inferred from homology"/>
<reference evidence="4" key="1">
    <citation type="submission" date="2022-09" db="EMBL/GenBank/DDBJ databases">
        <title>The genome sequence of Tsuneonella sp. YG55.</title>
        <authorList>
            <person name="Liu Y."/>
        </authorList>
    </citation>
    <scope>NUCLEOTIDE SEQUENCE</scope>
    <source>
        <strain evidence="4">YG55</strain>
    </source>
</reference>
<evidence type="ECO:0000256" key="2">
    <source>
        <dbReference type="ARBA" id="ARBA00022946"/>
    </source>
</evidence>
<dbReference type="PANTHER" id="PTHR21013">
    <property type="entry name" value="ATP SYNTHASE MITOCHONDRIAL F1 COMPLEX ASSEMBLY FACTOR 2/ATP12 PROTEIN, MITOCHONDRIAL PRECURSOR"/>
    <property type="match status" value="1"/>
</dbReference>
<dbReference type="AlphaFoldDB" id="A0A9X2W0S2"/>
<dbReference type="Gene3D" id="3.30.2180.10">
    <property type="entry name" value="ATP12-like"/>
    <property type="match status" value="1"/>
</dbReference>
<dbReference type="GO" id="GO:0043461">
    <property type="term" value="P:proton-transporting ATP synthase complex assembly"/>
    <property type="evidence" value="ECO:0007669"/>
    <property type="project" value="InterPro"/>
</dbReference>
<dbReference type="EMBL" id="JAOAMV010000004">
    <property type="protein sequence ID" value="MCT2559010.1"/>
    <property type="molecule type" value="Genomic_DNA"/>
</dbReference>
<evidence type="ECO:0000256" key="3">
    <source>
        <dbReference type="ARBA" id="ARBA00023186"/>
    </source>
</evidence>
<evidence type="ECO:0000313" key="5">
    <source>
        <dbReference type="Proteomes" id="UP001142648"/>
    </source>
</evidence>
<dbReference type="Pfam" id="PF07542">
    <property type="entry name" value="ATP12"/>
    <property type="match status" value="1"/>
</dbReference>
<keyword evidence="2" id="KW-0809">Transit peptide</keyword>
<dbReference type="InterPro" id="IPR011419">
    <property type="entry name" value="ATP12_ATP_synth-F1-assembly"/>
</dbReference>
<dbReference type="InterPro" id="IPR042272">
    <property type="entry name" value="ATP12_ATP_synth-F1-assembly_N"/>
</dbReference>
<dbReference type="Gene3D" id="1.10.3580.10">
    <property type="entry name" value="ATP12 ATPase"/>
    <property type="match status" value="1"/>
</dbReference>
<comment type="caution">
    <text evidence="4">The sequence shown here is derived from an EMBL/GenBank/DDBJ whole genome shotgun (WGS) entry which is preliminary data.</text>
</comment>
<organism evidence="4 5">
    <name type="scientific">Tsuneonella litorea</name>
    <dbReference type="NCBI Taxonomy" id="2976475"/>
    <lineage>
        <taxon>Bacteria</taxon>
        <taxon>Pseudomonadati</taxon>
        <taxon>Pseudomonadota</taxon>
        <taxon>Alphaproteobacteria</taxon>
        <taxon>Sphingomonadales</taxon>
        <taxon>Erythrobacteraceae</taxon>
        <taxon>Tsuneonella</taxon>
    </lineage>
</organism>
<dbReference type="PANTHER" id="PTHR21013:SF10">
    <property type="entry name" value="ATP SYNTHASE MITOCHONDRIAL F1 COMPLEX ASSEMBLY FACTOR 2"/>
    <property type="match status" value="1"/>
</dbReference>
<evidence type="ECO:0000313" key="4">
    <source>
        <dbReference type="EMBL" id="MCT2559010.1"/>
    </source>
</evidence>
<name>A0A9X2W0S2_9SPHN</name>
<sequence length="241" mass="26697">MKRFWKIASVDQSEGGWRVLLDGRPIRTQAGGAPQVVPTRAAAVLLAREWETQGEDIVPEAFVLRDLVDYAIDSVAAAPGATIDTLLRYAETDTLCYRADPDEPLHKRQWSVWEPLVTAFEAREGVKLERVSGIVHRPQPDETLAALRARLERFDPIMLAALEVMTSLSASLCVGLSALDPAADAQALWDAAELEEAWQVELWGSDDLAQQRRDKRRADFLRAAEFARSITEADRSTTASA</sequence>
<protein>
    <submittedName>
        <fullName evidence="4">Molecular chaperone</fullName>
    </submittedName>
</protein>
<evidence type="ECO:0000256" key="1">
    <source>
        <dbReference type="ARBA" id="ARBA00008231"/>
    </source>
</evidence>
<comment type="similarity">
    <text evidence="1">Belongs to the ATP12 family.</text>
</comment>
<gene>
    <name evidence="4" type="ORF">N0B51_08455</name>
</gene>
<keyword evidence="5" id="KW-1185">Reference proteome</keyword>
<keyword evidence="3" id="KW-0143">Chaperone</keyword>
<dbReference type="SUPFAM" id="SSF160909">
    <property type="entry name" value="ATP12-like"/>
    <property type="match status" value="1"/>
</dbReference>
<dbReference type="Proteomes" id="UP001142648">
    <property type="component" value="Unassembled WGS sequence"/>
</dbReference>